<proteinExistence type="predicted"/>
<accession>A0AAN9JX44</accession>
<protein>
    <submittedName>
        <fullName evidence="1">Uncharacterized protein</fullName>
    </submittedName>
</protein>
<keyword evidence="2" id="KW-1185">Reference proteome</keyword>
<name>A0AAN9JX44_CANGL</name>
<dbReference type="AlphaFoldDB" id="A0AAN9JX44"/>
<evidence type="ECO:0000313" key="1">
    <source>
        <dbReference type="EMBL" id="KAK7306011.1"/>
    </source>
</evidence>
<evidence type="ECO:0000313" key="2">
    <source>
        <dbReference type="Proteomes" id="UP001367508"/>
    </source>
</evidence>
<organism evidence="1 2">
    <name type="scientific">Canavalia gladiata</name>
    <name type="common">Sword bean</name>
    <name type="synonym">Dolichos gladiatus</name>
    <dbReference type="NCBI Taxonomy" id="3824"/>
    <lineage>
        <taxon>Eukaryota</taxon>
        <taxon>Viridiplantae</taxon>
        <taxon>Streptophyta</taxon>
        <taxon>Embryophyta</taxon>
        <taxon>Tracheophyta</taxon>
        <taxon>Spermatophyta</taxon>
        <taxon>Magnoliopsida</taxon>
        <taxon>eudicotyledons</taxon>
        <taxon>Gunneridae</taxon>
        <taxon>Pentapetalae</taxon>
        <taxon>rosids</taxon>
        <taxon>fabids</taxon>
        <taxon>Fabales</taxon>
        <taxon>Fabaceae</taxon>
        <taxon>Papilionoideae</taxon>
        <taxon>50 kb inversion clade</taxon>
        <taxon>NPAAA clade</taxon>
        <taxon>indigoferoid/millettioid clade</taxon>
        <taxon>Phaseoleae</taxon>
        <taxon>Canavalia</taxon>
    </lineage>
</organism>
<reference evidence="1 2" key="1">
    <citation type="submission" date="2024-01" db="EMBL/GenBank/DDBJ databases">
        <title>The genomes of 5 underutilized Papilionoideae crops provide insights into root nodulation and disease resistanc.</title>
        <authorList>
            <person name="Jiang F."/>
        </authorList>
    </citation>
    <scope>NUCLEOTIDE SEQUENCE [LARGE SCALE GENOMIC DNA]</scope>
    <source>
        <strain evidence="1">LVBAO_FW01</strain>
        <tissue evidence="1">Leaves</tissue>
    </source>
</reference>
<comment type="caution">
    <text evidence="1">The sequence shown here is derived from an EMBL/GenBank/DDBJ whole genome shotgun (WGS) entry which is preliminary data.</text>
</comment>
<dbReference type="EMBL" id="JAYMYQ010000011">
    <property type="protein sequence ID" value="KAK7306011.1"/>
    <property type="molecule type" value="Genomic_DNA"/>
</dbReference>
<gene>
    <name evidence="1" type="ORF">VNO77_43925</name>
</gene>
<sequence length="86" mass="9982">MTNLQKSIELAMLYHVQGMVREHILPYGTENSSSIEEERRCLRKNRKGFGKIYICVSEVGVQGNELSFAFRGMVRDRVGFPEFYFS</sequence>
<dbReference type="Proteomes" id="UP001367508">
    <property type="component" value="Unassembled WGS sequence"/>
</dbReference>